<organism evidence="1 2">
    <name type="scientific">Paenibacillus stellifer</name>
    <dbReference type="NCBI Taxonomy" id="169760"/>
    <lineage>
        <taxon>Bacteria</taxon>
        <taxon>Bacillati</taxon>
        <taxon>Bacillota</taxon>
        <taxon>Bacilli</taxon>
        <taxon>Bacillales</taxon>
        <taxon>Paenibacillaceae</taxon>
        <taxon>Paenibacillus</taxon>
    </lineage>
</organism>
<evidence type="ECO:0000313" key="2">
    <source>
        <dbReference type="Proteomes" id="UP000029507"/>
    </source>
</evidence>
<dbReference type="KEGG" id="pste:PSTEL_00635"/>
<name>A0A089MZM8_9BACL</name>
<accession>A0A089MZM8</accession>
<dbReference type="RefSeq" id="WP_038692906.1">
    <property type="nucleotide sequence ID" value="NZ_CP009286.1"/>
</dbReference>
<evidence type="ECO:0000313" key="1">
    <source>
        <dbReference type="EMBL" id="AIQ61854.1"/>
    </source>
</evidence>
<dbReference type="STRING" id="169760.PSTEL_00635"/>
<gene>
    <name evidence="1" type="ORF">PSTEL_00635</name>
</gene>
<sequence length="156" mass="17361">MARSRARRAGVQVTGEDILSELVARLRPLTHKKVRIGMQGDAELAMIAGVHEYGSVKMNIPARSFIGSGKKKGQTPIGKLVRGSVGEIARGRKQVDELMQEIGETGLDRMVKNFDRIRQPPLSARYAQVKRGPNKLLQRDEDLRDSLTFDVVPRSE</sequence>
<dbReference type="Proteomes" id="UP000029507">
    <property type="component" value="Chromosome"/>
</dbReference>
<proteinExistence type="predicted"/>
<protein>
    <submittedName>
        <fullName evidence="1">Uncharacterized protein</fullName>
    </submittedName>
</protein>
<dbReference type="EMBL" id="CP009286">
    <property type="protein sequence ID" value="AIQ61854.1"/>
    <property type="molecule type" value="Genomic_DNA"/>
</dbReference>
<keyword evidence="2" id="KW-1185">Reference proteome</keyword>
<dbReference type="OrthoDB" id="2616032at2"/>
<dbReference type="AlphaFoldDB" id="A0A089MZM8"/>
<reference evidence="1 2" key="1">
    <citation type="submission" date="2014-08" db="EMBL/GenBank/DDBJ databases">
        <title>Comparative genomics of the Paenibacillus odorifer group.</title>
        <authorList>
            <person name="den Bakker H.C."/>
            <person name="Tsai Y.-C."/>
            <person name="Martin N."/>
            <person name="Korlach J."/>
            <person name="Wiedmann M."/>
        </authorList>
    </citation>
    <scope>NUCLEOTIDE SEQUENCE [LARGE SCALE GENOMIC DNA]</scope>
    <source>
        <strain evidence="1 2">DSM 14472</strain>
    </source>
</reference>
<dbReference type="HOGENOM" id="CLU_1684857_0_0_9"/>